<feature type="region of interest" description="Disordered" evidence="1">
    <location>
        <begin position="102"/>
        <end position="189"/>
    </location>
</feature>
<accession>A0A0A9CWM0</accession>
<evidence type="ECO:0000313" key="2">
    <source>
        <dbReference type="EMBL" id="JAD78828.1"/>
    </source>
</evidence>
<dbReference type="AlphaFoldDB" id="A0A0A9CWM0"/>
<protein>
    <submittedName>
        <fullName evidence="2">Uncharacterized protein</fullName>
    </submittedName>
</protein>
<organism evidence="2">
    <name type="scientific">Arundo donax</name>
    <name type="common">Giant reed</name>
    <name type="synonym">Donax arundinaceus</name>
    <dbReference type="NCBI Taxonomy" id="35708"/>
    <lineage>
        <taxon>Eukaryota</taxon>
        <taxon>Viridiplantae</taxon>
        <taxon>Streptophyta</taxon>
        <taxon>Embryophyta</taxon>
        <taxon>Tracheophyta</taxon>
        <taxon>Spermatophyta</taxon>
        <taxon>Magnoliopsida</taxon>
        <taxon>Liliopsida</taxon>
        <taxon>Poales</taxon>
        <taxon>Poaceae</taxon>
        <taxon>PACMAD clade</taxon>
        <taxon>Arundinoideae</taxon>
        <taxon>Arundineae</taxon>
        <taxon>Arundo</taxon>
    </lineage>
</organism>
<feature type="compositionally biased region" description="Basic and acidic residues" evidence="1">
    <location>
        <begin position="176"/>
        <end position="189"/>
    </location>
</feature>
<proteinExistence type="predicted"/>
<dbReference type="EMBL" id="GBRH01219067">
    <property type="protein sequence ID" value="JAD78828.1"/>
    <property type="molecule type" value="Transcribed_RNA"/>
</dbReference>
<reference evidence="2" key="2">
    <citation type="journal article" date="2015" name="Data Brief">
        <title>Shoot transcriptome of the giant reed, Arundo donax.</title>
        <authorList>
            <person name="Barrero R.A."/>
            <person name="Guerrero F.D."/>
            <person name="Moolhuijzen P."/>
            <person name="Goolsby J.A."/>
            <person name="Tidwell J."/>
            <person name="Bellgard S.E."/>
            <person name="Bellgard M.I."/>
        </authorList>
    </citation>
    <scope>NUCLEOTIDE SEQUENCE</scope>
    <source>
        <tissue evidence="2">Shoot tissue taken approximately 20 cm above the soil surface</tissue>
    </source>
</reference>
<feature type="compositionally biased region" description="Basic residues" evidence="1">
    <location>
        <begin position="122"/>
        <end position="135"/>
    </location>
</feature>
<sequence>MDQAMYTLSGCSNAGRTHARTCRRGNNRISELMALSGVAVVEVLGVADGVVPEVLRGERAAVAAEEAARPGANLVEDVPPRAPVVAPAQRGGLVVAHLEPARERRAPRHHPPEPPLPPQPQRARRRQRLDRRHRLRSPERRRGARRRQRLDAHREGRHATAQPDPAALAPGSCGGGHRELLAPPRLDRL</sequence>
<evidence type="ECO:0000256" key="1">
    <source>
        <dbReference type="SAM" id="MobiDB-lite"/>
    </source>
</evidence>
<feature type="compositionally biased region" description="Basic and acidic residues" evidence="1">
    <location>
        <begin position="149"/>
        <end position="158"/>
    </location>
</feature>
<reference evidence="2" key="1">
    <citation type="submission" date="2014-09" db="EMBL/GenBank/DDBJ databases">
        <authorList>
            <person name="Magalhaes I.L.F."/>
            <person name="Oliveira U."/>
            <person name="Santos F.R."/>
            <person name="Vidigal T.H.D.A."/>
            <person name="Brescovit A.D."/>
            <person name="Santos A.J."/>
        </authorList>
    </citation>
    <scope>NUCLEOTIDE SEQUENCE</scope>
    <source>
        <tissue evidence="2">Shoot tissue taken approximately 20 cm above the soil surface</tissue>
    </source>
</reference>
<name>A0A0A9CWM0_ARUDO</name>